<dbReference type="Pfam" id="PF00172">
    <property type="entry name" value="Zn_clus"/>
    <property type="match status" value="1"/>
</dbReference>
<evidence type="ECO:0000259" key="3">
    <source>
        <dbReference type="PROSITE" id="PS50048"/>
    </source>
</evidence>
<dbReference type="InParanoid" id="C5DHQ0"/>
<dbReference type="OMA" id="CVYELPP"/>
<gene>
    <name evidence="4" type="ordered locus">KLTH0E06116g</name>
</gene>
<dbReference type="OrthoDB" id="4034754at2759"/>
<dbReference type="SUPFAM" id="SSF57701">
    <property type="entry name" value="Zn2/Cys6 DNA-binding domain"/>
    <property type="match status" value="1"/>
</dbReference>
<dbReference type="eggNOG" id="ENOG502SRFB">
    <property type="taxonomic scope" value="Eukaryota"/>
</dbReference>
<evidence type="ECO:0000313" key="5">
    <source>
        <dbReference type="Proteomes" id="UP000002036"/>
    </source>
</evidence>
<dbReference type="RefSeq" id="XP_002553748.1">
    <property type="nucleotide sequence ID" value="XM_002553702.1"/>
</dbReference>
<proteinExistence type="predicted"/>
<dbReference type="GO" id="GO:0005634">
    <property type="term" value="C:nucleus"/>
    <property type="evidence" value="ECO:0007669"/>
    <property type="project" value="UniProtKB-SubCell"/>
</dbReference>
<evidence type="ECO:0000256" key="2">
    <source>
        <dbReference type="ARBA" id="ARBA00023242"/>
    </source>
</evidence>
<name>C5DHQ0_LACTC</name>
<accession>C5DHQ0</accession>
<dbReference type="PROSITE" id="PS50048">
    <property type="entry name" value="ZN2_CY6_FUNGAL_2"/>
    <property type="match status" value="1"/>
</dbReference>
<dbReference type="EMBL" id="CU928169">
    <property type="protein sequence ID" value="CAR23311.1"/>
    <property type="molecule type" value="Genomic_DNA"/>
</dbReference>
<dbReference type="InterPro" id="IPR050613">
    <property type="entry name" value="Sec_Metabolite_Reg"/>
</dbReference>
<reference evidence="4 5" key="1">
    <citation type="journal article" date="2009" name="Genome Res.">
        <title>Comparative genomics of protoploid Saccharomycetaceae.</title>
        <authorList>
            <consortium name="The Genolevures Consortium"/>
            <person name="Souciet J.-L."/>
            <person name="Dujon B."/>
            <person name="Gaillardin C."/>
            <person name="Johnston M."/>
            <person name="Baret P.V."/>
            <person name="Cliften P."/>
            <person name="Sherman D.J."/>
            <person name="Weissenbach J."/>
            <person name="Westhof E."/>
            <person name="Wincker P."/>
            <person name="Jubin C."/>
            <person name="Poulain J."/>
            <person name="Barbe V."/>
            <person name="Segurens B."/>
            <person name="Artiguenave F."/>
            <person name="Anthouard V."/>
            <person name="Vacherie B."/>
            <person name="Val M.-E."/>
            <person name="Fulton R.S."/>
            <person name="Minx P."/>
            <person name="Wilson R."/>
            <person name="Durrens P."/>
            <person name="Jean G."/>
            <person name="Marck C."/>
            <person name="Martin T."/>
            <person name="Nikolski M."/>
            <person name="Rolland T."/>
            <person name="Seret M.-L."/>
            <person name="Casaregola S."/>
            <person name="Despons L."/>
            <person name="Fairhead C."/>
            <person name="Fischer G."/>
            <person name="Lafontaine I."/>
            <person name="Leh V."/>
            <person name="Lemaire M."/>
            <person name="de Montigny J."/>
            <person name="Neuveglise C."/>
            <person name="Thierry A."/>
            <person name="Blanc-Lenfle I."/>
            <person name="Bleykasten C."/>
            <person name="Diffels J."/>
            <person name="Fritsch E."/>
            <person name="Frangeul L."/>
            <person name="Goeffon A."/>
            <person name="Jauniaux N."/>
            <person name="Kachouri-Lafond R."/>
            <person name="Payen C."/>
            <person name="Potier S."/>
            <person name="Pribylova L."/>
            <person name="Ozanne C."/>
            <person name="Richard G.-F."/>
            <person name="Sacerdot C."/>
            <person name="Straub M.-L."/>
            <person name="Talla E."/>
        </authorList>
    </citation>
    <scope>NUCLEOTIDE SEQUENCE [LARGE SCALE GENOMIC DNA]</scope>
    <source>
        <strain evidence="5">ATCC 56472 / CBS 6340 / NRRL Y-8284</strain>
    </source>
</reference>
<dbReference type="GO" id="GO:0000981">
    <property type="term" value="F:DNA-binding transcription factor activity, RNA polymerase II-specific"/>
    <property type="evidence" value="ECO:0007669"/>
    <property type="project" value="InterPro"/>
</dbReference>
<dbReference type="InterPro" id="IPR036864">
    <property type="entry name" value="Zn2-C6_fun-type_DNA-bd_sf"/>
</dbReference>
<sequence length="837" mass="93597">MTSNPPAVKAPREKPAAMFTCKSCRQRKRKCSREKPACQRCVRLAIPCVYELPPKHLIRSVSTGTIEGVGADSAGGAGSAGSASASASTSVSVDVSGRSSACSTAGAAGSGLLRDFPAGFMHGSALASLPTLEPTGSLDTDTRISGQPLKVHFHTTLDLDSHLHKDPFLLEFAASCVACGPQLARNPQSSGLGHAWFSLTVQCHDLLVPRLNSLKTPSPVPSLLAPGTPRTRAFQGPRSEDFQASCAALIADISSALPSMQAIETYKVQFYQNVYTAVPVLNIQTFERSFQDLVVGDSCGAARLKFGSADHHPKITHLVILLMAIRMGYVCLCLYNDRVERDALLKKQTELWLRQNAVPRDVLLLVKRCLELLDVYENPSEDILCCLIYLRQILLLERSDGWSLIGVTNAELLEATVYLASRMNLYSNAIDTMTEGATTVQEKLYRRKLWLSICSISLHEHTLRGGEPFVKARQLRQFSDHYQVFDDYRAISLRELPLDDQIELDYHIMLLKNHQFMEVLCDIEESHPSNVEFLDNKVHENERLALFFKDGFPDADPAYKIDVNLPLYLLCNSGHIPVRIGSVKQIAVFQTRFALLIKQLSNSSLLMFYYEKEYKFSNAVDSLYNFERHLFDSMKILLQLFEYYRDYAFGRLAEVTPSAMRYILANTMSPIFNRTTLVIHGIILRFVYLQERADFERDLEKAPLLQKIVSQLRALVVTSSDCMKMEFLPPKSLDLNRNFIRLLDARVLLISTKQYAVLDDIDLEKQHDAMQICGPGYADYYNNAVTQLSLNSLGKFLQLLESTTFNKKSDSPMNIFSNIASYSGASLDANENTSSFS</sequence>
<organism evidence="4 5">
    <name type="scientific">Lachancea thermotolerans (strain ATCC 56472 / CBS 6340 / NRRL Y-8284)</name>
    <name type="common">Yeast</name>
    <name type="synonym">Kluyveromyces thermotolerans</name>
    <dbReference type="NCBI Taxonomy" id="559295"/>
    <lineage>
        <taxon>Eukaryota</taxon>
        <taxon>Fungi</taxon>
        <taxon>Dikarya</taxon>
        <taxon>Ascomycota</taxon>
        <taxon>Saccharomycotina</taxon>
        <taxon>Saccharomycetes</taxon>
        <taxon>Saccharomycetales</taxon>
        <taxon>Saccharomycetaceae</taxon>
        <taxon>Lachancea</taxon>
    </lineage>
</organism>
<dbReference type="PANTHER" id="PTHR31001">
    <property type="entry name" value="UNCHARACTERIZED TRANSCRIPTIONAL REGULATORY PROTEIN"/>
    <property type="match status" value="1"/>
</dbReference>
<dbReference type="KEGG" id="lth:KLTH0E06116g"/>
<dbReference type="GO" id="GO:0008270">
    <property type="term" value="F:zinc ion binding"/>
    <property type="evidence" value="ECO:0007669"/>
    <property type="project" value="InterPro"/>
</dbReference>
<dbReference type="PROSITE" id="PS00463">
    <property type="entry name" value="ZN2_CY6_FUNGAL_1"/>
    <property type="match status" value="1"/>
</dbReference>
<dbReference type="Gene3D" id="4.10.240.10">
    <property type="entry name" value="Zn(2)-C6 fungal-type DNA-binding domain"/>
    <property type="match status" value="1"/>
</dbReference>
<dbReference type="CDD" id="cd12148">
    <property type="entry name" value="fungal_TF_MHR"/>
    <property type="match status" value="1"/>
</dbReference>
<dbReference type="AlphaFoldDB" id="C5DHQ0"/>
<evidence type="ECO:0000256" key="1">
    <source>
        <dbReference type="ARBA" id="ARBA00004123"/>
    </source>
</evidence>
<dbReference type="HOGENOM" id="CLU_339491_0_0_1"/>
<evidence type="ECO:0000313" key="4">
    <source>
        <dbReference type="EMBL" id="CAR23311.1"/>
    </source>
</evidence>
<protein>
    <submittedName>
        <fullName evidence="4">KLTH0E06116p</fullName>
    </submittedName>
</protein>
<dbReference type="Proteomes" id="UP000002036">
    <property type="component" value="Chromosome E"/>
</dbReference>
<dbReference type="PANTHER" id="PTHR31001:SF88">
    <property type="entry name" value="TRANSCRIPTION FACTOR PDR3"/>
    <property type="match status" value="1"/>
</dbReference>
<comment type="subcellular location">
    <subcellularLocation>
        <location evidence="1">Nucleus</location>
    </subcellularLocation>
</comment>
<dbReference type="CDD" id="cd00067">
    <property type="entry name" value="GAL4"/>
    <property type="match status" value="1"/>
</dbReference>
<feature type="domain" description="Zn(2)-C6 fungal-type" evidence="3">
    <location>
        <begin position="20"/>
        <end position="50"/>
    </location>
</feature>
<keyword evidence="5" id="KW-1185">Reference proteome</keyword>
<dbReference type="SMART" id="SM00066">
    <property type="entry name" value="GAL4"/>
    <property type="match status" value="1"/>
</dbReference>
<keyword evidence="2" id="KW-0539">Nucleus</keyword>
<dbReference type="GeneID" id="8291901"/>
<dbReference type="InterPro" id="IPR001138">
    <property type="entry name" value="Zn2Cys6_DnaBD"/>
</dbReference>